<organism evidence="1 2">
    <name type="scientific">Orbilia oligospora</name>
    <name type="common">Nematode-trapping fungus</name>
    <name type="synonym">Arthrobotrys oligospora</name>
    <dbReference type="NCBI Taxonomy" id="2813651"/>
    <lineage>
        <taxon>Eukaryota</taxon>
        <taxon>Fungi</taxon>
        <taxon>Dikarya</taxon>
        <taxon>Ascomycota</taxon>
        <taxon>Pezizomycotina</taxon>
        <taxon>Orbiliomycetes</taxon>
        <taxon>Orbiliales</taxon>
        <taxon>Orbiliaceae</taxon>
        <taxon>Orbilia</taxon>
    </lineage>
</organism>
<dbReference type="AlphaFoldDB" id="A0A7C8P6W5"/>
<accession>A0A7C8P6W5</accession>
<gene>
    <name evidence="1" type="ORF">EYR41_005643</name>
</gene>
<comment type="caution">
    <text evidence="1">The sequence shown here is derived from an EMBL/GenBank/DDBJ whole genome shotgun (WGS) entry which is preliminary data.</text>
</comment>
<reference evidence="1 2" key="1">
    <citation type="submission" date="2019-03" db="EMBL/GenBank/DDBJ databases">
        <title>Nematode-trapping fungi genome.</title>
        <authorList>
            <person name="Vidal-Diez De Ulzurrun G."/>
        </authorList>
    </citation>
    <scope>NUCLEOTIDE SEQUENCE [LARGE SCALE GENOMIC DNA]</scope>
    <source>
        <strain evidence="1 2">TWF154</strain>
    </source>
</reference>
<sequence>MFFSKIFVCAIALAAPSLAALNTDQTAMTTKLTQMSNADYNTKTTYVDPLTTALLATYGSPIMSALAATPNDLGFVRSKGASGGPIATGMPTDASFITTSFSLWAGGHVSLMMSIKAKNVIFASSTLPLVMVSIMNAHIAGIISVSDQLQLMLPGSGYATSRTDVVTQANAVCKAIKEAIVSLGSSASGGANTCA</sequence>
<dbReference type="EMBL" id="SOZJ01000003">
    <property type="protein sequence ID" value="TGJ69616.1"/>
    <property type="molecule type" value="Genomic_DNA"/>
</dbReference>
<evidence type="ECO:0000313" key="1">
    <source>
        <dbReference type="EMBL" id="TGJ69616.1"/>
    </source>
</evidence>
<protein>
    <submittedName>
        <fullName evidence="1">Uncharacterized protein</fullName>
    </submittedName>
</protein>
<name>A0A7C8P6W5_ORBOL</name>
<dbReference type="Proteomes" id="UP000297595">
    <property type="component" value="Unassembled WGS sequence"/>
</dbReference>
<proteinExistence type="predicted"/>
<dbReference type="OrthoDB" id="5336080at2759"/>
<evidence type="ECO:0000313" key="2">
    <source>
        <dbReference type="Proteomes" id="UP000297595"/>
    </source>
</evidence>